<evidence type="ECO:0000313" key="3">
    <source>
        <dbReference type="EMBL" id="MBE8723046.1"/>
    </source>
</evidence>
<evidence type="ECO:0000256" key="2">
    <source>
        <dbReference type="ARBA" id="ARBA00022679"/>
    </source>
</evidence>
<dbReference type="Proteomes" id="UP000618319">
    <property type="component" value="Unassembled WGS sequence"/>
</dbReference>
<evidence type="ECO:0000313" key="4">
    <source>
        <dbReference type="Proteomes" id="UP000618319"/>
    </source>
</evidence>
<protein>
    <submittedName>
        <fullName evidence="3">LPS biosynthesis glycosyltransferase</fullName>
    </submittedName>
</protein>
<dbReference type="EMBL" id="PSKQ01000026">
    <property type="protein sequence ID" value="MBE8723046.1"/>
    <property type="molecule type" value="Genomic_DNA"/>
</dbReference>
<organism evidence="3 4">
    <name type="scientific">Sphingobacterium pedocola</name>
    <dbReference type="NCBI Taxonomy" id="2082722"/>
    <lineage>
        <taxon>Bacteria</taxon>
        <taxon>Pseudomonadati</taxon>
        <taxon>Bacteroidota</taxon>
        <taxon>Sphingobacteriia</taxon>
        <taxon>Sphingobacteriales</taxon>
        <taxon>Sphingobacteriaceae</taxon>
        <taxon>Sphingobacterium</taxon>
    </lineage>
</organism>
<name>A0ABR9TCG3_9SPHI</name>
<dbReference type="PANTHER" id="PTHR30160:SF1">
    <property type="entry name" value="LIPOPOLYSACCHARIDE 1,2-N-ACETYLGLUCOSAMINETRANSFERASE-RELATED"/>
    <property type="match status" value="1"/>
</dbReference>
<evidence type="ECO:0000256" key="1">
    <source>
        <dbReference type="ARBA" id="ARBA00022676"/>
    </source>
</evidence>
<dbReference type="CDD" id="cd03789">
    <property type="entry name" value="GT9_LPS_heptosyltransferase"/>
    <property type="match status" value="1"/>
</dbReference>
<dbReference type="RefSeq" id="WP_196941199.1">
    <property type="nucleotide sequence ID" value="NZ_MU158693.1"/>
</dbReference>
<dbReference type="PANTHER" id="PTHR30160">
    <property type="entry name" value="TETRAACYLDISACCHARIDE 4'-KINASE-RELATED"/>
    <property type="match status" value="1"/>
</dbReference>
<keyword evidence="4" id="KW-1185">Reference proteome</keyword>
<dbReference type="Pfam" id="PF01075">
    <property type="entry name" value="Glyco_transf_9"/>
    <property type="match status" value="1"/>
</dbReference>
<comment type="caution">
    <text evidence="3">The sequence shown here is derived from an EMBL/GenBank/DDBJ whole genome shotgun (WGS) entry which is preliminary data.</text>
</comment>
<dbReference type="InterPro" id="IPR051199">
    <property type="entry name" value="LPS_LOS_Heptosyltrfase"/>
</dbReference>
<gene>
    <name evidence="3" type="ORF">C4F40_20190</name>
</gene>
<accession>A0ABR9TCG3</accession>
<dbReference type="InterPro" id="IPR002201">
    <property type="entry name" value="Glyco_trans_9"/>
</dbReference>
<keyword evidence="2" id="KW-0808">Transferase</keyword>
<sequence length="324" mass="36573">MKIAVFRALQLGDLLCAIPAIRNIRYNFPKAHIAFVGLPTMKSLIARFDYVDEYIDFPGYPGLPEQEENLDQLDAFVEEMERKKFDIIFQMQGNGTIVNDLLRRWGADKIVGFCVSLEEQDSDFMMYPDGVHETEKHLLLLRHIGLNIKDTHMEFPVFERDRANFRLLEDMCDEHKFVVIHPGSRDERRRWSTFNFAKVANRISGQGYKIVLTGTLAEQDLINNLADLLIDIPINLCGKTDLGTVGVLLETASLLVCNCTGISHIAAGIGTKSIVFSMDGEPERWGPKNKKLHHTFDATGEIAMHDIFSVVDILLADDGIGKYG</sequence>
<proteinExistence type="predicted"/>
<keyword evidence="1" id="KW-0328">Glycosyltransferase</keyword>
<dbReference type="SUPFAM" id="SSF53756">
    <property type="entry name" value="UDP-Glycosyltransferase/glycogen phosphorylase"/>
    <property type="match status" value="1"/>
</dbReference>
<dbReference type="Gene3D" id="3.40.50.2000">
    <property type="entry name" value="Glycogen Phosphorylase B"/>
    <property type="match status" value="2"/>
</dbReference>
<reference evidence="3 4" key="1">
    <citation type="submission" date="2018-02" db="EMBL/GenBank/DDBJ databases">
        <title>Sphingobacterium KA21.</title>
        <authorList>
            <person name="Vasarhelyi B.M."/>
            <person name="Deshmukh S."/>
            <person name="Balint B."/>
            <person name="Kukolya J."/>
        </authorList>
    </citation>
    <scope>NUCLEOTIDE SEQUENCE [LARGE SCALE GENOMIC DNA]</scope>
    <source>
        <strain evidence="3 4">Ka21</strain>
    </source>
</reference>